<proteinExistence type="predicted"/>
<protein>
    <recommendedName>
        <fullName evidence="3">Phytoene synthase</fullName>
    </recommendedName>
</protein>
<dbReference type="EMBL" id="FMZZ01000010">
    <property type="protein sequence ID" value="SDD35731.1"/>
    <property type="molecule type" value="Genomic_DNA"/>
</dbReference>
<keyword evidence="2" id="KW-1185">Reference proteome</keyword>
<dbReference type="OrthoDB" id="3687806at2"/>
<evidence type="ECO:0000313" key="1">
    <source>
        <dbReference type="EMBL" id="SDD35731.1"/>
    </source>
</evidence>
<organism evidence="1 2">
    <name type="scientific">Actinokineospora iranica</name>
    <dbReference type="NCBI Taxonomy" id="1271860"/>
    <lineage>
        <taxon>Bacteria</taxon>
        <taxon>Bacillati</taxon>
        <taxon>Actinomycetota</taxon>
        <taxon>Actinomycetes</taxon>
        <taxon>Pseudonocardiales</taxon>
        <taxon>Pseudonocardiaceae</taxon>
        <taxon>Actinokineospora</taxon>
    </lineage>
</organism>
<sequence length="322" mass="35049">MGRRDDGFWRDLCALLRSLPFAGRVPGVRRRAAGYLAGFDRVVAPIVAAAVPEPGDRARAAAVLRATSVKLGFLVAGYAAMARVPVRPDLLVLTGAITRVYDDLFDHFGGPELDDRLAELFRGGAFEPRGDMERLFLGLYREVERRLDRSPDAPHDVVFAALAAVHEHQAWSRGQADPEIGSAEIARITEGKGGHGMVVLLSLATPPMSRVEADLVYELGAILQRLDDYQDAEPDAATGVATAATRGEATLDDIRAALRGLAPRLRAHYGSERPLYAVLHATLWMSFARRRCPNLGRVLRGFRTPLAVLLRRAGSLADGKTR</sequence>
<dbReference type="AlphaFoldDB" id="A0A1G6U366"/>
<dbReference type="RefSeq" id="WP_091453358.1">
    <property type="nucleotide sequence ID" value="NZ_FMZZ01000010.1"/>
</dbReference>
<dbReference type="STRING" id="1271860.SAMN05216174_11081"/>
<accession>A0A1G6U366</accession>
<evidence type="ECO:0000313" key="2">
    <source>
        <dbReference type="Proteomes" id="UP000199501"/>
    </source>
</evidence>
<name>A0A1G6U366_9PSEU</name>
<gene>
    <name evidence="1" type="ORF">SAMN05216174_11081</name>
</gene>
<reference evidence="2" key="1">
    <citation type="submission" date="2016-10" db="EMBL/GenBank/DDBJ databases">
        <authorList>
            <person name="Varghese N."/>
            <person name="Submissions S."/>
        </authorList>
    </citation>
    <scope>NUCLEOTIDE SEQUENCE [LARGE SCALE GENOMIC DNA]</scope>
    <source>
        <strain evidence="2">IBRC-M 10403</strain>
    </source>
</reference>
<evidence type="ECO:0008006" key="3">
    <source>
        <dbReference type="Google" id="ProtNLM"/>
    </source>
</evidence>
<dbReference type="Proteomes" id="UP000199501">
    <property type="component" value="Unassembled WGS sequence"/>
</dbReference>